<sequence length="134" mass="14146">MFTMLDESNMQNQHDNIAIGRSPRANSGEISLLPTSEAGTIVSRGRFEGQSGIISSTPVTSNIQTTSPVASVAVVRYCTDTCTQSMVRASGAAALGVGNPTTVAQILQLLSNPILTGNTILIQSRYNQCVQECL</sequence>
<reference evidence="1" key="3">
    <citation type="submission" date="2025-09" db="UniProtKB">
        <authorList>
            <consortium name="Ensembl"/>
        </authorList>
    </citation>
    <scope>IDENTIFICATION</scope>
</reference>
<name>H2ZPJ7_CIOSA</name>
<protein>
    <submittedName>
        <fullName evidence="1">Uncharacterized protein</fullName>
    </submittedName>
</protein>
<dbReference type="HOGENOM" id="CLU_1895440_0_0_1"/>
<accession>H2ZPJ7</accession>
<keyword evidence="2" id="KW-1185">Reference proteome</keyword>
<reference evidence="1" key="2">
    <citation type="submission" date="2025-08" db="UniProtKB">
        <authorList>
            <consortium name="Ensembl"/>
        </authorList>
    </citation>
    <scope>IDENTIFICATION</scope>
</reference>
<dbReference type="GeneTree" id="ENSGT00660000097342"/>
<proteinExistence type="predicted"/>
<dbReference type="AlphaFoldDB" id="H2ZPJ7"/>
<reference evidence="2" key="1">
    <citation type="submission" date="2003-08" db="EMBL/GenBank/DDBJ databases">
        <authorList>
            <person name="Birren B."/>
            <person name="Nusbaum C."/>
            <person name="Abebe A."/>
            <person name="Abouelleil A."/>
            <person name="Adekoya E."/>
            <person name="Ait-zahra M."/>
            <person name="Allen N."/>
            <person name="Allen T."/>
            <person name="An P."/>
            <person name="Anderson M."/>
            <person name="Anderson S."/>
            <person name="Arachchi H."/>
            <person name="Armbruster J."/>
            <person name="Bachantsang P."/>
            <person name="Baldwin J."/>
            <person name="Barry A."/>
            <person name="Bayul T."/>
            <person name="Blitshsteyn B."/>
            <person name="Bloom T."/>
            <person name="Blye J."/>
            <person name="Boguslavskiy L."/>
            <person name="Borowsky M."/>
            <person name="Boukhgalter B."/>
            <person name="Brunache A."/>
            <person name="Butler J."/>
            <person name="Calixte N."/>
            <person name="Calvo S."/>
            <person name="Camarata J."/>
            <person name="Campo K."/>
            <person name="Chang J."/>
            <person name="Cheshatsang Y."/>
            <person name="Citroen M."/>
            <person name="Collymore A."/>
            <person name="Considine T."/>
            <person name="Cook A."/>
            <person name="Cooke P."/>
            <person name="Corum B."/>
            <person name="Cuomo C."/>
            <person name="David R."/>
            <person name="Dawoe T."/>
            <person name="Degray S."/>
            <person name="Dodge S."/>
            <person name="Dooley K."/>
            <person name="Dorje P."/>
            <person name="Dorjee K."/>
            <person name="Dorris L."/>
            <person name="Duffey N."/>
            <person name="Dupes A."/>
            <person name="Elkins T."/>
            <person name="Engels R."/>
            <person name="Erickson J."/>
            <person name="Farina A."/>
            <person name="Faro S."/>
            <person name="Ferreira P."/>
            <person name="Fischer H."/>
            <person name="Fitzgerald M."/>
            <person name="Foley K."/>
            <person name="Gage D."/>
            <person name="Galagan J."/>
            <person name="Gearin G."/>
            <person name="Gnerre S."/>
            <person name="Gnirke A."/>
            <person name="Goyette A."/>
            <person name="Graham J."/>
            <person name="Grandbois E."/>
            <person name="Gyaltsen K."/>
            <person name="Hafez N."/>
            <person name="Hagopian D."/>
            <person name="Hagos B."/>
            <person name="Hall J."/>
            <person name="Hatcher B."/>
            <person name="Heller A."/>
            <person name="Higgins H."/>
            <person name="Honan T."/>
            <person name="Horn A."/>
            <person name="Houde N."/>
            <person name="Hughes L."/>
            <person name="Hulme W."/>
            <person name="Husby E."/>
            <person name="Iliev I."/>
            <person name="Jaffe D."/>
            <person name="Jones C."/>
            <person name="Kamal M."/>
            <person name="Kamat A."/>
            <person name="Kamvysselis M."/>
            <person name="Karlsson E."/>
            <person name="Kells C."/>
            <person name="Kieu A."/>
            <person name="Kisner P."/>
            <person name="Kodira C."/>
            <person name="Kulbokas E."/>
            <person name="Labutti K."/>
            <person name="Lama D."/>
            <person name="Landers T."/>
            <person name="Leger J."/>
            <person name="Levine S."/>
            <person name="Lewis D."/>
            <person name="Lewis T."/>
            <person name="Lindblad-toh K."/>
            <person name="Liu X."/>
            <person name="Lokyitsang T."/>
            <person name="Lokyitsang Y."/>
            <person name="Lucien O."/>
            <person name="Lui A."/>
            <person name="Ma L.J."/>
            <person name="Mabbitt R."/>
            <person name="Macdonald J."/>
            <person name="Maclean C."/>
            <person name="Major J."/>
            <person name="Manning J."/>
            <person name="Marabella R."/>
            <person name="Maru K."/>
            <person name="Matthews C."/>
            <person name="Mauceli E."/>
            <person name="Mccarthy M."/>
            <person name="Mcdonough S."/>
            <person name="Mcghee T."/>
            <person name="Meldrim J."/>
            <person name="Meneus L."/>
            <person name="Mesirov J."/>
            <person name="Mihalev A."/>
            <person name="Mihova T."/>
            <person name="Mikkelsen T."/>
            <person name="Mlenga V."/>
            <person name="Moru K."/>
            <person name="Mozes J."/>
            <person name="Mulrain L."/>
            <person name="Munson G."/>
            <person name="Naylor J."/>
            <person name="Newes C."/>
            <person name="Nguyen C."/>
            <person name="Nguyen N."/>
            <person name="Nguyen T."/>
            <person name="Nicol R."/>
            <person name="Nielsen C."/>
            <person name="Nizzari M."/>
            <person name="Norbu C."/>
            <person name="Norbu N."/>
            <person name="O'donnell P."/>
            <person name="Okoawo O."/>
            <person name="O'leary S."/>
            <person name="Omotosho B."/>
            <person name="O'neill K."/>
            <person name="Osman S."/>
            <person name="Parker S."/>
            <person name="Perrin D."/>
            <person name="Phunkhang P."/>
            <person name="Piqani B."/>
            <person name="Purcell S."/>
            <person name="Rachupka T."/>
            <person name="Ramasamy U."/>
            <person name="Rameau R."/>
            <person name="Ray V."/>
            <person name="Raymond C."/>
            <person name="Retta R."/>
            <person name="Richardson S."/>
            <person name="Rise C."/>
            <person name="Rodriguez J."/>
            <person name="Rogers J."/>
            <person name="Rogov P."/>
            <person name="Rutman M."/>
            <person name="Schupbach R."/>
            <person name="Seaman C."/>
            <person name="Settipalli S."/>
            <person name="Sharpe T."/>
            <person name="Sheridan J."/>
            <person name="Sherpa N."/>
            <person name="Shi J."/>
            <person name="Smirnov S."/>
            <person name="Smith C."/>
            <person name="Sougnez C."/>
            <person name="Spencer B."/>
            <person name="Stalker J."/>
            <person name="Stange-thomann N."/>
            <person name="Stavropoulos S."/>
            <person name="Stetson K."/>
            <person name="Stone C."/>
            <person name="Stone S."/>
            <person name="Stubbs M."/>
            <person name="Talamas J."/>
            <person name="Tchuinga P."/>
            <person name="Tenzing P."/>
            <person name="Tesfaye S."/>
            <person name="Theodore J."/>
            <person name="Thoulutsang Y."/>
            <person name="Topham K."/>
            <person name="Towey S."/>
            <person name="Tsamla T."/>
            <person name="Tsomo N."/>
            <person name="Vallee D."/>
            <person name="Vassiliev H."/>
            <person name="Venkataraman V."/>
            <person name="Vinson J."/>
            <person name="Vo A."/>
            <person name="Wade C."/>
            <person name="Wang S."/>
            <person name="Wangchuk T."/>
            <person name="Wangdi T."/>
            <person name="Whittaker C."/>
            <person name="Wilkinson J."/>
            <person name="Wu Y."/>
            <person name="Wyman D."/>
            <person name="Yadav S."/>
            <person name="Yang S."/>
            <person name="Yang X."/>
            <person name="Yeager S."/>
            <person name="Yee E."/>
            <person name="Young G."/>
            <person name="Zainoun J."/>
            <person name="Zembeck L."/>
            <person name="Zimmer A."/>
            <person name="Zody M."/>
            <person name="Lander E."/>
        </authorList>
    </citation>
    <scope>NUCLEOTIDE SEQUENCE [LARGE SCALE GENOMIC DNA]</scope>
</reference>
<evidence type="ECO:0000313" key="1">
    <source>
        <dbReference type="Ensembl" id="ENSCSAVP00000019513.1"/>
    </source>
</evidence>
<evidence type="ECO:0000313" key="2">
    <source>
        <dbReference type="Proteomes" id="UP000007875"/>
    </source>
</evidence>
<dbReference type="Ensembl" id="ENSCSAVT00000019724.1">
    <property type="protein sequence ID" value="ENSCSAVP00000019513.1"/>
    <property type="gene ID" value="ENSCSAVG00000011440.1"/>
</dbReference>
<dbReference type="Proteomes" id="UP000007875">
    <property type="component" value="Unassembled WGS sequence"/>
</dbReference>
<organism evidence="1 2">
    <name type="scientific">Ciona savignyi</name>
    <name type="common">Pacific transparent sea squirt</name>
    <dbReference type="NCBI Taxonomy" id="51511"/>
    <lineage>
        <taxon>Eukaryota</taxon>
        <taxon>Metazoa</taxon>
        <taxon>Chordata</taxon>
        <taxon>Tunicata</taxon>
        <taxon>Ascidiacea</taxon>
        <taxon>Phlebobranchia</taxon>
        <taxon>Cionidae</taxon>
        <taxon>Ciona</taxon>
    </lineage>
</organism>